<dbReference type="AlphaFoldDB" id="A0A251XFM9"/>
<comment type="caution">
    <text evidence="2">The sequence shown here is derived from an EMBL/GenBank/DDBJ whole genome shotgun (WGS) entry which is preliminary data.</text>
</comment>
<keyword evidence="3" id="KW-1185">Reference proteome</keyword>
<feature type="region of interest" description="Disordered" evidence="1">
    <location>
        <begin position="1"/>
        <end position="50"/>
    </location>
</feature>
<sequence length="95" mass="10229">MLMESTSRRNVSAWSAPSSPARAMKARMSLGRQPPPKPIPALRKRRPMRSSYPMASASCVTSAPVASHTSAMALMKEIFVARNAFADTFTSSAVS</sequence>
<protein>
    <submittedName>
        <fullName evidence="2">Uncharacterized protein</fullName>
    </submittedName>
</protein>
<organism evidence="2 3">
    <name type="scientific">Clavibacter michiganensis subsp. michiganensis</name>
    <dbReference type="NCBI Taxonomy" id="33013"/>
    <lineage>
        <taxon>Bacteria</taxon>
        <taxon>Bacillati</taxon>
        <taxon>Actinomycetota</taxon>
        <taxon>Actinomycetes</taxon>
        <taxon>Micrococcales</taxon>
        <taxon>Microbacteriaceae</taxon>
        <taxon>Clavibacter</taxon>
    </lineage>
</organism>
<evidence type="ECO:0000313" key="3">
    <source>
        <dbReference type="Proteomes" id="UP000195062"/>
    </source>
</evidence>
<dbReference type="Proteomes" id="UP000195062">
    <property type="component" value="Unassembled WGS sequence"/>
</dbReference>
<dbReference type="EMBL" id="MDHH01000003">
    <property type="protein sequence ID" value="OUE01210.1"/>
    <property type="molecule type" value="Genomic_DNA"/>
</dbReference>
<accession>A0A251XFM9</accession>
<reference evidence="2 3" key="1">
    <citation type="submission" date="2016-08" db="EMBL/GenBank/DDBJ databases">
        <title>Genome sequence of Clavibacter michiganensis subsp. michiganensis strain CASJ007.</title>
        <authorList>
            <person name="Thapa S.P."/>
            <person name="Coaker G."/>
        </authorList>
    </citation>
    <scope>NUCLEOTIDE SEQUENCE [LARGE SCALE GENOMIC DNA]</scope>
    <source>
        <strain evidence="2">CASJ007</strain>
    </source>
</reference>
<feature type="compositionally biased region" description="Polar residues" evidence="1">
    <location>
        <begin position="1"/>
        <end position="10"/>
    </location>
</feature>
<name>A0A251XFM9_CLAMM</name>
<feature type="compositionally biased region" description="Low complexity" evidence="1">
    <location>
        <begin position="12"/>
        <end position="23"/>
    </location>
</feature>
<evidence type="ECO:0000313" key="2">
    <source>
        <dbReference type="EMBL" id="OUE01210.1"/>
    </source>
</evidence>
<evidence type="ECO:0000256" key="1">
    <source>
        <dbReference type="SAM" id="MobiDB-lite"/>
    </source>
</evidence>
<gene>
    <name evidence="2" type="ORF">CMMCAS07_12955</name>
</gene>
<proteinExistence type="predicted"/>